<dbReference type="SMART" id="SM01340">
    <property type="entry name" value="DNA_mis_repair"/>
    <property type="match status" value="1"/>
</dbReference>
<dbReference type="InterPro" id="IPR013507">
    <property type="entry name" value="DNA_mismatch_S5_2-like"/>
</dbReference>
<feature type="domain" description="MutL C-terminal dimerisation" evidence="3">
    <location>
        <begin position="393"/>
        <end position="560"/>
    </location>
</feature>
<dbReference type="GO" id="GO:0032300">
    <property type="term" value="C:mismatch repair complex"/>
    <property type="evidence" value="ECO:0007669"/>
    <property type="project" value="InterPro"/>
</dbReference>
<dbReference type="GO" id="GO:0016887">
    <property type="term" value="F:ATP hydrolysis activity"/>
    <property type="evidence" value="ECO:0007669"/>
    <property type="project" value="InterPro"/>
</dbReference>
<dbReference type="EMBL" id="CAACVR010000034">
    <property type="protein sequence ID" value="VEU22989.1"/>
    <property type="molecule type" value="Genomic_DNA"/>
</dbReference>
<organism evidence="5 6">
    <name type="scientific">Brettanomyces naardenensis</name>
    <name type="common">Yeast</name>
    <dbReference type="NCBI Taxonomy" id="13370"/>
    <lineage>
        <taxon>Eukaryota</taxon>
        <taxon>Fungi</taxon>
        <taxon>Dikarya</taxon>
        <taxon>Ascomycota</taxon>
        <taxon>Saccharomycotina</taxon>
        <taxon>Pichiomycetes</taxon>
        <taxon>Pichiales</taxon>
        <taxon>Pichiaceae</taxon>
        <taxon>Brettanomyces</taxon>
    </lineage>
</organism>
<reference evidence="5 6" key="1">
    <citation type="submission" date="2018-12" db="EMBL/GenBank/DDBJ databases">
        <authorList>
            <person name="Tiukova I."/>
            <person name="Dainat J."/>
        </authorList>
    </citation>
    <scope>NUCLEOTIDE SEQUENCE [LARGE SCALE GENOMIC DNA]</scope>
</reference>
<dbReference type="GO" id="GO:0030983">
    <property type="term" value="F:mismatched DNA binding"/>
    <property type="evidence" value="ECO:0007669"/>
    <property type="project" value="InterPro"/>
</dbReference>
<dbReference type="PANTHER" id="PTHR10073">
    <property type="entry name" value="DNA MISMATCH REPAIR PROTEIN MLH, PMS, MUTL"/>
    <property type="match status" value="1"/>
</dbReference>
<dbReference type="SUPFAM" id="SSF55874">
    <property type="entry name" value="ATPase domain of HSP90 chaperone/DNA topoisomerase II/histidine kinase"/>
    <property type="match status" value="1"/>
</dbReference>
<dbReference type="OrthoDB" id="429932at2759"/>
<dbReference type="STRING" id="13370.A0A448YPX8"/>
<dbReference type="InterPro" id="IPR038973">
    <property type="entry name" value="MutL/Mlh/Pms-like"/>
</dbReference>
<keyword evidence="6" id="KW-1185">Reference proteome</keyword>
<accession>A0A448YPX8</accession>
<dbReference type="InParanoid" id="A0A448YPX8"/>
<evidence type="ECO:0000313" key="5">
    <source>
        <dbReference type="EMBL" id="VEU22989.1"/>
    </source>
</evidence>
<dbReference type="InterPro" id="IPR042121">
    <property type="entry name" value="MutL_C_regsub"/>
</dbReference>
<dbReference type="SMART" id="SM00853">
    <property type="entry name" value="MutL_C"/>
    <property type="match status" value="1"/>
</dbReference>
<dbReference type="GO" id="GO:0006298">
    <property type="term" value="P:mismatch repair"/>
    <property type="evidence" value="ECO:0007669"/>
    <property type="project" value="InterPro"/>
</dbReference>
<dbReference type="FunCoup" id="A0A448YPX8">
    <property type="interactions" value="477"/>
</dbReference>
<sequence length="600" mass="68257">MPRIQQLDPRFQGLLYGSLSIQSVEDVARELIQNSVDAGAREIVLTIEIDRFAECVNVICHDDGDGVACDDMESIGRPHCSSRIGAVDKFGYRGDALDSIIQVSSVCRIVSRRSEGSYETVFSGGERRGHSMIRSADGSGTSVYVYDIFGRIGVRKAELFSNKDSIYLRNIQRMISEMRRIAFYSLAGHPLVDLRVNIAENGRHERAIIQVSRRSAADSLLDGTVKLMQQIYGKKVIPKHDVFSAESDGIAVEMAVGRSLVQTKGLQFILVNGRPSLDRDLRHRIDRSFETQSTPETPPGKPVYVIFASCKADLLDIVQCNRFWQSDEIGKMIHEILSSRRVRKEVGNQNSDINNDYLRLPQSNLATLSPFFNDISEFRISKGMLAGEDVFKVVGQADKKFIIVRVRVERPVLIAVDQHACDERINVERIYQEFIESTIFSGDLSEDSRLTEPIEMDMNEEEMGQMTIFRDTLKLWGIGYEISTKRITHMPQLIINGDKREAIEYGIKKYLDELWRGKKLRVENMKSKEWWNYIGQMPELWKAIISKKSCRMSVKFGEELERSKCENMLAKLIICRDPFHCAHGRPSIYPICELGSMKTV</sequence>
<dbReference type="Gene3D" id="3.30.565.10">
    <property type="entry name" value="Histidine kinase-like ATPase, C-terminal domain"/>
    <property type="match status" value="1"/>
</dbReference>
<dbReference type="InterPro" id="IPR014790">
    <property type="entry name" value="MutL_C"/>
</dbReference>
<dbReference type="PANTHER" id="PTHR10073:SF47">
    <property type="entry name" value="DNA MISMATCH REPAIR PROTEIN MLH3"/>
    <property type="match status" value="1"/>
</dbReference>
<evidence type="ECO:0000259" key="4">
    <source>
        <dbReference type="SMART" id="SM01340"/>
    </source>
</evidence>
<dbReference type="GO" id="GO:0061982">
    <property type="term" value="P:meiosis I cell cycle process"/>
    <property type="evidence" value="ECO:0007669"/>
    <property type="project" value="UniProtKB-ARBA"/>
</dbReference>
<dbReference type="AlphaFoldDB" id="A0A448YPX8"/>
<dbReference type="Gene3D" id="3.30.1370.100">
    <property type="entry name" value="MutL, C-terminal domain, regulatory subdomain"/>
    <property type="match status" value="1"/>
</dbReference>
<feature type="domain" description="DNA mismatch repair protein S5" evidence="4">
    <location>
        <begin position="228"/>
        <end position="338"/>
    </location>
</feature>
<dbReference type="Proteomes" id="UP000290900">
    <property type="component" value="Unassembled WGS sequence"/>
</dbReference>
<keyword evidence="2" id="KW-0227">DNA damage</keyword>
<name>A0A448YPX8_BRENA</name>
<proteinExistence type="inferred from homology"/>
<dbReference type="GO" id="GO:0005524">
    <property type="term" value="F:ATP binding"/>
    <property type="evidence" value="ECO:0007669"/>
    <property type="project" value="InterPro"/>
</dbReference>
<dbReference type="Gene3D" id="3.30.1540.20">
    <property type="entry name" value="MutL, C-terminal domain, dimerisation subdomain"/>
    <property type="match status" value="1"/>
</dbReference>
<gene>
    <name evidence="5" type="ORF">BRENAR_LOCUS3720</name>
</gene>
<dbReference type="GO" id="GO:0140664">
    <property type="term" value="F:ATP-dependent DNA damage sensor activity"/>
    <property type="evidence" value="ECO:0007669"/>
    <property type="project" value="InterPro"/>
</dbReference>
<dbReference type="InterPro" id="IPR014721">
    <property type="entry name" value="Ribsml_uS5_D2-typ_fold_subgr"/>
</dbReference>
<comment type="similarity">
    <text evidence="1">Belongs to the DNA mismatch repair MutL/HexB family.</text>
</comment>
<dbReference type="Gene3D" id="3.30.230.10">
    <property type="match status" value="1"/>
</dbReference>
<evidence type="ECO:0000256" key="2">
    <source>
        <dbReference type="ARBA" id="ARBA00022763"/>
    </source>
</evidence>
<evidence type="ECO:0000313" key="6">
    <source>
        <dbReference type="Proteomes" id="UP000290900"/>
    </source>
</evidence>
<evidence type="ECO:0000259" key="3">
    <source>
        <dbReference type="SMART" id="SM00853"/>
    </source>
</evidence>
<dbReference type="SUPFAM" id="SSF118116">
    <property type="entry name" value="DNA mismatch repair protein MutL"/>
    <property type="match status" value="1"/>
</dbReference>
<dbReference type="InterPro" id="IPR042120">
    <property type="entry name" value="MutL_C_dimsub"/>
</dbReference>
<dbReference type="InterPro" id="IPR037198">
    <property type="entry name" value="MutL_C_sf"/>
</dbReference>
<protein>
    <submittedName>
        <fullName evidence="5">DEKNAAC104220</fullName>
    </submittedName>
</protein>
<dbReference type="InterPro" id="IPR036890">
    <property type="entry name" value="HATPase_C_sf"/>
</dbReference>
<evidence type="ECO:0000256" key="1">
    <source>
        <dbReference type="ARBA" id="ARBA00006082"/>
    </source>
</evidence>